<protein>
    <submittedName>
        <fullName evidence="2">Uncharacterized protein</fullName>
    </submittedName>
</protein>
<reference evidence="3" key="1">
    <citation type="journal article" date="2019" name="Int. J. Syst. Evol. Microbiol.">
        <title>The Global Catalogue of Microorganisms (GCM) 10K type strain sequencing project: providing services to taxonomists for standard genome sequencing and annotation.</title>
        <authorList>
            <consortium name="The Broad Institute Genomics Platform"/>
            <consortium name="The Broad Institute Genome Sequencing Center for Infectious Disease"/>
            <person name="Wu L."/>
            <person name="Ma J."/>
        </authorList>
    </citation>
    <scope>NUCLEOTIDE SEQUENCE [LARGE SCALE GENOMIC DNA]</scope>
    <source>
        <strain evidence="3">CCUG 54939</strain>
    </source>
</reference>
<evidence type="ECO:0000256" key="1">
    <source>
        <dbReference type="SAM" id="Coils"/>
    </source>
</evidence>
<accession>A0ABV8CQA5</accession>
<sequence>MRAFLSLLPLWCRRKRQSRQVTQLKQQLKRTGAQRDRDLFRPLLKGLSQQAAQLRRAIANKKGSARLPWF</sequence>
<evidence type="ECO:0000313" key="2">
    <source>
        <dbReference type="EMBL" id="MFC3914089.1"/>
    </source>
</evidence>
<proteinExistence type="predicted"/>
<dbReference type="Proteomes" id="UP001595692">
    <property type="component" value="Unassembled WGS sequence"/>
</dbReference>
<dbReference type="EMBL" id="JBHSAF010000014">
    <property type="protein sequence ID" value="MFC3914089.1"/>
    <property type="molecule type" value="Genomic_DNA"/>
</dbReference>
<comment type="caution">
    <text evidence="2">The sequence shown here is derived from an EMBL/GenBank/DDBJ whole genome shotgun (WGS) entry which is preliminary data.</text>
</comment>
<dbReference type="RefSeq" id="WP_377152606.1">
    <property type="nucleotide sequence ID" value="NZ_JBHSAF010000014.1"/>
</dbReference>
<keyword evidence="3" id="KW-1185">Reference proteome</keyword>
<feature type="coiled-coil region" evidence="1">
    <location>
        <begin position="14"/>
        <end position="64"/>
    </location>
</feature>
<gene>
    <name evidence="2" type="ORF">ACFOSS_11495</name>
</gene>
<evidence type="ECO:0000313" key="3">
    <source>
        <dbReference type="Proteomes" id="UP001595692"/>
    </source>
</evidence>
<name>A0ABV8CQA5_9GAMM</name>
<keyword evidence="1" id="KW-0175">Coiled coil</keyword>
<organism evidence="2 3">
    <name type="scientific">Pseudaeromonas sharmana</name>
    <dbReference type="NCBI Taxonomy" id="328412"/>
    <lineage>
        <taxon>Bacteria</taxon>
        <taxon>Pseudomonadati</taxon>
        <taxon>Pseudomonadota</taxon>
        <taxon>Gammaproteobacteria</taxon>
        <taxon>Aeromonadales</taxon>
        <taxon>Aeromonadaceae</taxon>
        <taxon>Pseudaeromonas</taxon>
    </lineage>
</organism>